<dbReference type="RefSeq" id="WP_188781205.1">
    <property type="nucleotide sequence ID" value="NZ_BMKQ01000001.1"/>
</dbReference>
<organism evidence="1 2">
    <name type="scientific">Marmoricola endophyticus</name>
    <dbReference type="NCBI Taxonomy" id="2040280"/>
    <lineage>
        <taxon>Bacteria</taxon>
        <taxon>Bacillati</taxon>
        <taxon>Actinomycetota</taxon>
        <taxon>Actinomycetes</taxon>
        <taxon>Propionibacteriales</taxon>
        <taxon>Nocardioidaceae</taxon>
        <taxon>Marmoricola</taxon>
    </lineage>
</organism>
<evidence type="ECO:0000313" key="2">
    <source>
        <dbReference type="Proteomes" id="UP000649179"/>
    </source>
</evidence>
<dbReference type="AlphaFoldDB" id="A0A917BI27"/>
<accession>A0A917BI27</accession>
<dbReference type="Proteomes" id="UP000649179">
    <property type="component" value="Unassembled WGS sequence"/>
</dbReference>
<gene>
    <name evidence="1" type="ORF">GCM10011519_17270</name>
</gene>
<name>A0A917BI27_9ACTN</name>
<reference evidence="1" key="1">
    <citation type="journal article" date="2014" name="Int. J. Syst. Evol. Microbiol.">
        <title>Complete genome sequence of Corynebacterium casei LMG S-19264T (=DSM 44701T), isolated from a smear-ripened cheese.</title>
        <authorList>
            <consortium name="US DOE Joint Genome Institute (JGI-PGF)"/>
            <person name="Walter F."/>
            <person name="Albersmeier A."/>
            <person name="Kalinowski J."/>
            <person name="Ruckert C."/>
        </authorList>
    </citation>
    <scope>NUCLEOTIDE SEQUENCE</scope>
    <source>
        <strain evidence="1">CGMCC 1.16067</strain>
    </source>
</reference>
<reference evidence="1" key="2">
    <citation type="submission" date="2020-09" db="EMBL/GenBank/DDBJ databases">
        <authorList>
            <person name="Sun Q."/>
            <person name="Zhou Y."/>
        </authorList>
    </citation>
    <scope>NUCLEOTIDE SEQUENCE</scope>
    <source>
        <strain evidence="1">CGMCC 1.16067</strain>
    </source>
</reference>
<keyword evidence="2" id="KW-1185">Reference proteome</keyword>
<dbReference type="EMBL" id="BMKQ01000001">
    <property type="protein sequence ID" value="GGF43983.1"/>
    <property type="molecule type" value="Genomic_DNA"/>
</dbReference>
<protein>
    <submittedName>
        <fullName evidence="1">Uncharacterized protein</fullName>
    </submittedName>
</protein>
<proteinExistence type="predicted"/>
<sequence>MTEDPLQVDLQDHDLLDEVQLTAALMVAANECEGDLSDGEIDELLGLGDRSFVLPRAESA</sequence>
<comment type="caution">
    <text evidence="1">The sequence shown here is derived from an EMBL/GenBank/DDBJ whole genome shotgun (WGS) entry which is preliminary data.</text>
</comment>
<evidence type="ECO:0000313" key="1">
    <source>
        <dbReference type="EMBL" id="GGF43983.1"/>
    </source>
</evidence>